<protein>
    <submittedName>
        <fullName evidence="1">Uncharacterized protein</fullName>
    </submittedName>
</protein>
<gene>
    <name evidence="1" type="ORF">G3M70_01010</name>
</gene>
<dbReference type="KEGG" id="nli:G3M70_01010"/>
<accession>A0A7T0BT57</accession>
<reference evidence="1 2" key="1">
    <citation type="submission" date="2020-02" db="EMBL/GenBank/DDBJ databases">
        <title>Genomic and physiological characterization of two novel Nitrospinaceae genera.</title>
        <authorList>
            <person name="Mueller A.J."/>
            <person name="Jung M.-Y."/>
            <person name="Strachan C.R."/>
            <person name="Herbold C.W."/>
            <person name="Kirkegaard R.H."/>
            <person name="Daims H."/>
        </authorList>
    </citation>
    <scope>NUCLEOTIDE SEQUENCE [LARGE SCALE GENOMIC DNA]</scope>
    <source>
        <strain evidence="1">EB</strain>
    </source>
</reference>
<dbReference type="EMBL" id="CP048685">
    <property type="protein sequence ID" value="QPJ60542.1"/>
    <property type="molecule type" value="Genomic_DNA"/>
</dbReference>
<name>A0A7T0BT57_9BACT</name>
<dbReference type="Proteomes" id="UP000594688">
    <property type="component" value="Chromosome"/>
</dbReference>
<organism evidence="1 2">
    <name type="scientific">Candidatus Nitronauta litoralis</name>
    <dbReference type="NCBI Taxonomy" id="2705533"/>
    <lineage>
        <taxon>Bacteria</taxon>
        <taxon>Pseudomonadati</taxon>
        <taxon>Nitrospinota/Tectimicrobiota group</taxon>
        <taxon>Nitrospinota</taxon>
        <taxon>Nitrospinia</taxon>
        <taxon>Nitrospinales</taxon>
        <taxon>Nitrospinaceae</taxon>
        <taxon>Candidatus Nitronauta</taxon>
    </lineage>
</organism>
<proteinExistence type="predicted"/>
<evidence type="ECO:0000313" key="1">
    <source>
        <dbReference type="EMBL" id="QPJ60542.1"/>
    </source>
</evidence>
<sequence length="65" mass="7430">MSDSKEKSATGRKFLGIQFDCCNVYRRIYVNKEGNAYEGRCPKCYRPVKVLIGPDGTSSRFFNAR</sequence>
<dbReference type="AlphaFoldDB" id="A0A7T0BT57"/>
<evidence type="ECO:0000313" key="2">
    <source>
        <dbReference type="Proteomes" id="UP000594688"/>
    </source>
</evidence>